<gene>
    <name evidence="3" type="ORF">AAFF_G00276620</name>
</gene>
<dbReference type="PANTHER" id="PTHR15570">
    <property type="entry name" value="G0/G1 SWITCH PROTEIN 2"/>
    <property type="match status" value="1"/>
</dbReference>
<keyword evidence="2" id="KW-0472">Membrane</keyword>
<dbReference type="Pfam" id="PF15103">
    <property type="entry name" value="G0-G1_switch_2"/>
    <property type="match status" value="1"/>
</dbReference>
<dbReference type="InterPro" id="IPR016821">
    <property type="entry name" value="G0S2"/>
</dbReference>
<reference evidence="3" key="1">
    <citation type="journal article" date="2023" name="Science">
        <title>Genome structures resolve the early diversification of teleost fishes.</title>
        <authorList>
            <person name="Parey E."/>
            <person name="Louis A."/>
            <person name="Montfort J."/>
            <person name="Bouchez O."/>
            <person name="Roques C."/>
            <person name="Iampietro C."/>
            <person name="Lluch J."/>
            <person name="Castinel A."/>
            <person name="Donnadieu C."/>
            <person name="Desvignes T."/>
            <person name="Floi Bucao C."/>
            <person name="Jouanno E."/>
            <person name="Wen M."/>
            <person name="Mejri S."/>
            <person name="Dirks R."/>
            <person name="Jansen H."/>
            <person name="Henkel C."/>
            <person name="Chen W.J."/>
            <person name="Zahm M."/>
            <person name="Cabau C."/>
            <person name="Klopp C."/>
            <person name="Thompson A.W."/>
            <person name="Robinson-Rechavi M."/>
            <person name="Braasch I."/>
            <person name="Lecointre G."/>
            <person name="Bobe J."/>
            <person name="Postlethwait J.H."/>
            <person name="Berthelot C."/>
            <person name="Roest Crollius H."/>
            <person name="Guiguen Y."/>
        </authorList>
    </citation>
    <scope>NUCLEOTIDE SEQUENCE</scope>
    <source>
        <strain evidence="3">NC1722</strain>
    </source>
</reference>
<protein>
    <recommendedName>
        <fullName evidence="5">G0/G1 switch protein 2</fullName>
    </recommendedName>
</protein>
<evidence type="ECO:0000313" key="3">
    <source>
        <dbReference type="EMBL" id="KAJ8372807.1"/>
    </source>
</evidence>
<dbReference type="AlphaFoldDB" id="A0AAD7RAW7"/>
<evidence type="ECO:0008006" key="5">
    <source>
        <dbReference type="Google" id="ProtNLM"/>
    </source>
</evidence>
<dbReference type="Proteomes" id="UP001221898">
    <property type="component" value="Unassembled WGS sequence"/>
</dbReference>
<evidence type="ECO:0000313" key="4">
    <source>
        <dbReference type="Proteomes" id="UP001221898"/>
    </source>
</evidence>
<sequence length="112" mass="12393">MESIHEIVPFAREMLRQRPSRAMVRVYVLGSLLALVGLAIGLVETVCETFSRAEPPDEDLARFIARERRRLEKREEESAEGWESSAAMEAGAASKQGVTAAPRNSANRLHAS</sequence>
<evidence type="ECO:0000256" key="1">
    <source>
        <dbReference type="SAM" id="MobiDB-lite"/>
    </source>
</evidence>
<dbReference type="EMBL" id="JAINUG010000385">
    <property type="protein sequence ID" value="KAJ8372807.1"/>
    <property type="molecule type" value="Genomic_DNA"/>
</dbReference>
<feature type="region of interest" description="Disordered" evidence="1">
    <location>
        <begin position="71"/>
        <end position="112"/>
    </location>
</feature>
<dbReference type="PANTHER" id="PTHR15570:SF2">
    <property type="entry name" value="G0_G1 SWITCH PROTEIN 2"/>
    <property type="match status" value="1"/>
</dbReference>
<keyword evidence="2" id="KW-1133">Transmembrane helix</keyword>
<comment type="caution">
    <text evidence="3">The sequence shown here is derived from an EMBL/GenBank/DDBJ whole genome shotgun (WGS) entry which is preliminary data.</text>
</comment>
<keyword evidence="2" id="KW-0812">Transmembrane</keyword>
<accession>A0AAD7RAW7</accession>
<feature type="compositionally biased region" description="Low complexity" evidence="1">
    <location>
        <begin position="81"/>
        <end position="94"/>
    </location>
</feature>
<name>A0AAD7RAW7_9TELE</name>
<feature type="transmembrane region" description="Helical" evidence="2">
    <location>
        <begin position="22"/>
        <end position="43"/>
    </location>
</feature>
<feature type="compositionally biased region" description="Polar residues" evidence="1">
    <location>
        <begin position="102"/>
        <end position="112"/>
    </location>
</feature>
<keyword evidence="4" id="KW-1185">Reference proteome</keyword>
<evidence type="ECO:0000256" key="2">
    <source>
        <dbReference type="SAM" id="Phobius"/>
    </source>
</evidence>
<proteinExistence type="predicted"/>
<organism evidence="3 4">
    <name type="scientific">Aldrovandia affinis</name>
    <dbReference type="NCBI Taxonomy" id="143900"/>
    <lineage>
        <taxon>Eukaryota</taxon>
        <taxon>Metazoa</taxon>
        <taxon>Chordata</taxon>
        <taxon>Craniata</taxon>
        <taxon>Vertebrata</taxon>
        <taxon>Euteleostomi</taxon>
        <taxon>Actinopterygii</taxon>
        <taxon>Neopterygii</taxon>
        <taxon>Teleostei</taxon>
        <taxon>Notacanthiformes</taxon>
        <taxon>Halosauridae</taxon>
        <taxon>Aldrovandia</taxon>
    </lineage>
</organism>